<evidence type="ECO:0000256" key="2">
    <source>
        <dbReference type="ARBA" id="ARBA00022676"/>
    </source>
</evidence>
<dbReference type="GO" id="GO:0016757">
    <property type="term" value="F:glycosyltransferase activity"/>
    <property type="evidence" value="ECO:0007669"/>
    <property type="project" value="UniProtKB-KW"/>
</dbReference>
<evidence type="ECO:0000256" key="1">
    <source>
        <dbReference type="ARBA" id="ARBA00004141"/>
    </source>
</evidence>
<gene>
    <name evidence="9" type="ORF">VRU48_04130</name>
</gene>
<dbReference type="InterPro" id="IPR050256">
    <property type="entry name" value="Glycosyltransferase_2"/>
</dbReference>
<reference evidence="9 10" key="1">
    <citation type="submission" date="2024-01" db="EMBL/GenBank/DDBJ databases">
        <title>Pedobacter sp. nov., isolated from fresh soil.</title>
        <authorList>
            <person name="Le N.T.T."/>
        </authorList>
    </citation>
    <scope>NUCLEOTIDE SEQUENCE [LARGE SCALE GENOMIC DNA]</scope>
    <source>
        <strain evidence="9 10">KR3-3</strain>
    </source>
</reference>
<keyword evidence="2 9" id="KW-0328">Glycosyltransferase</keyword>
<keyword evidence="4 7" id="KW-0812">Transmembrane</keyword>
<dbReference type="EC" id="2.4.-.-" evidence="9"/>
<dbReference type="SUPFAM" id="SSF53448">
    <property type="entry name" value="Nucleotide-diphospho-sugar transferases"/>
    <property type="match status" value="1"/>
</dbReference>
<evidence type="ECO:0000259" key="8">
    <source>
        <dbReference type="Pfam" id="PF00535"/>
    </source>
</evidence>
<accession>A0ABU7I489</accession>
<name>A0ABU7I489_9SPHI</name>
<feature type="transmembrane region" description="Helical" evidence="7">
    <location>
        <begin position="231"/>
        <end position="256"/>
    </location>
</feature>
<dbReference type="PANTHER" id="PTHR48090">
    <property type="entry name" value="UNDECAPRENYL-PHOSPHATE 4-DEOXY-4-FORMAMIDO-L-ARABINOSE TRANSFERASE-RELATED"/>
    <property type="match status" value="1"/>
</dbReference>
<feature type="transmembrane region" description="Helical" evidence="7">
    <location>
        <begin position="262"/>
        <end position="287"/>
    </location>
</feature>
<dbReference type="CDD" id="cd04187">
    <property type="entry name" value="DPM1_like_bac"/>
    <property type="match status" value="1"/>
</dbReference>
<dbReference type="Gene3D" id="3.90.550.10">
    <property type="entry name" value="Spore Coat Polysaccharide Biosynthesis Protein SpsA, Chain A"/>
    <property type="match status" value="1"/>
</dbReference>
<dbReference type="EMBL" id="JAZDQT010000001">
    <property type="protein sequence ID" value="MEE1944281.1"/>
    <property type="molecule type" value="Genomic_DNA"/>
</dbReference>
<comment type="caution">
    <text evidence="9">The sequence shown here is derived from an EMBL/GenBank/DDBJ whole genome shotgun (WGS) entry which is preliminary data.</text>
</comment>
<keyword evidence="10" id="KW-1185">Reference proteome</keyword>
<dbReference type="InterPro" id="IPR029044">
    <property type="entry name" value="Nucleotide-diphossugar_trans"/>
</dbReference>
<evidence type="ECO:0000256" key="7">
    <source>
        <dbReference type="SAM" id="Phobius"/>
    </source>
</evidence>
<evidence type="ECO:0000256" key="3">
    <source>
        <dbReference type="ARBA" id="ARBA00022679"/>
    </source>
</evidence>
<comment type="subcellular location">
    <subcellularLocation>
        <location evidence="1">Membrane</location>
        <topology evidence="1">Multi-pass membrane protein</topology>
    </subcellularLocation>
</comment>
<proteinExistence type="predicted"/>
<dbReference type="Proteomes" id="UP001336835">
    <property type="component" value="Unassembled WGS sequence"/>
</dbReference>
<evidence type="ECO:0000256" key="5">
    <source>
        <dbReference type="ARBA" id="ARBA00022989"/>
    </source>
</evidence>
<dbReference type="RefSeq" id="WP_330106656.1">
    <property type="nucleotide sequence ID" value="NZ_JAZDQT010000001.1"/>
</dbReference>
<dbReference type="PANTHER" id="PTHR48090:SF1">
    <property type="entry name" value="PROPHAGE BACTOPRENOL GLUCOSYL TRANSFERASE HOMOLOG"/>
    <property type="match status" value="1"/>
</dbReference>
<evidence type="ECO:0000313" key="10">
    <source>
        <dbReference type="Proteomes" id="UP001336835"/>
    </source>
</evidence>
<organism evidence="9 10">
    <name type="scientific">Pedobacter albus</name>
    <dbReference type="NCBI Taxonomy" id="3113905"/>
    <lineage>
        <taxon>Bacteria</taxon>
        <taxon>Pseudomonadati</taxon>
        <taxon>Bacteroidota</taxon>
        <taxon>Sphingobacteriia</taxon>
        <taxon>Sphingobacteriales</taxon>
        <taxon>Sphingobacteriaceae</taxon>
        <taxon>Pedobacter</taxon>
    </lineage>
</organism>
<keyword evidence="5 7" id="KW-1133">Transmembrane helix</keyword>
<sequence>MNKLVSIVIPAHNEEENIIVIVDRIEKVFDTLPYRFEILVVDDGGTDKTLEVIENLAKAKDNFFYVEFSRNFGHQPALKAGLDYANGDCVISLDADLQHPPELFRQMLEKWEEGYDIVYTRRKEDKKLPFKKRKTSYYFYRLLNSLSDIEIEQGTADFRLLDKKAVKIFRDFKENDLFIRGLVKWLGFRQCPIDYIPEARFAGASKYSVSKMRKLAIQGVTSLSTKPLHTAAYLGFFFSMMSLLYIPYVVYAFYVGKQVNGWASLIMTVAFFGGLQLIILGIIGIYIGKMFMQTKNRPNYIIRSTNIEGIL</sequence>
<dbReference type="InterPro" id="IPR001173">
    <property type="entry name" value="Glyco_trans_2-like"/>
</dbReference>
<evidence type="ECO:0000313" key="9">
    <source>
        <dbReference type="EMBL" id="MEE1944281.1"/>
    </source>
</evidence>
<keyword evidence="3 9" id="KW-0808">Transferase</keyword>
<evidence type="ECO:0000256" key="6">
    <source>
        <dbReference type="ARBA" id="ARBA00023136"/>
    </source>
</evidence>
<evidence type="ECO:0000256" key="4">
    <source>
        <dbReference type="ARBA" id="ARBA00022692"/>
    </source>
</evidence>
<dbReference type="Pfam" id="PF00535">
    <property type="entry name" value="Glycos_transf_2"/>
    <property type="match status" value="1"/>
</dbReference>
<feature type="domain" description="Glycosyltransferase 2-like" evidence="8">
    <location>
        <begin position="6"/>
        <end position="166"/>
    </location>
</feature>
<keyword evidence="6 7" id="KW-0472">Membrane</keyword>
<protein>
    <submittedName>
        <fullName evidence="9">Glycosyltransferase family 2 protein</fullName>
        <ecNumber evidence="9">2.4.-.-</ecNumber>
    </submittedName>
</protein>